<evidence type="ECO:0000259" key="4">
    <source>
        <dbReference type="PROSITE" id="PS50949"/>
    </source>
</evidence>
<dbReference type="SMART" id="SM00895">
    <property type="entry name" value="FCD"/>
    <property type="match status" value="1"/>
</dbReference>
<feature type="domain" description="HTH gntR-type" evidence="4">
    <location>
        <begin position="16"/>
        <end position="83"/>
    </location>
</feature>
<dbReference type="PROSITE" id="PS50949">
    <property type="entry name" value="HTH_GNTR"/>
    <property type="match status" value="1"/>
</dbReference>
<comment type="caution">
    <text evidence="5">The sequence shown here is derived from an EMBL/GenBank/DDBJ whole genome shotgun (WGS) entry which is preliminary data.</text>
</comment>
<accession>A0ABT8E8R9</accession>
<dbReference type="PANTHER" id="PTHR43537:SF24">
    <property type="entry name" value="GLUCONATE OPERON TRANSCRIPTIONAL REPRESSOR"/>
    <property type="match status" value="1"/>
</dbReference>
<dbReference type="Gene3D" id="1.10.10.10">
    <property type="entry name" value="Winged helix-like DNA-binding domain superfamily/Winged helix DNA-binding domain"/>
    <property type="match status" value="1"/>
</dbReference>
<dbReference type="InterPro" id="IPR036388">
    <property type="entry name" value="WH-like_DNA-bd_sf"/>
</dbReference>
<evidence type="ECO:0000313" key="6">
    <source>
        <dbReference type="Proteomes" id="UP001168694"/>
    </source>
</evidence>
<keyword evidence="1" id="KW-0805">Transcription regulation</keyword>
<dbReference type="SUPFAM" id="SSF48008">
    <property type="entry name" value="GntR ligand-binding domain-like"/>
    <property type="match status" value="1"/>
</dbReference>
<dbReference type="Proteomes" id="UP001168694">
    <property type="component" value="Unassembled WGS sequence"/>
</dbReference>
<evidence type="ECO:0000256" key="2">
    <source>
        <dbReference type="ARBA" id="ARBA00023125"/>
    </source>
</evidence>
<sequence length="221" mass="24973">MRYIGFMKNIQPIKRLSLREEVYVHLKNAILSLELKPEERLHDKDLAEKFGISRTPVREALKRLEDEGLIEAMPGSSTRVAPLKVEEANQAFTVVAALHALAARLAVPLLRENDIKELKIQNQRLKSSMVEKNIIAAIEADEGFHLVFLTVAGNQELLKALERSTSKIRRLEMAQFGSLKGINSVLQHEQIIQACIDKDSEKAAFLTEKNWLSLGELLIQQ</sequence>
<dbReference type="Pfam" id="PF00392">
    <property type="entry name" value="GntR"/>
    <property type="match status" value="1"/>
</dbReference>
<evidence type="ECO:0000313" key="5">
    <source>
        <dbReference type="EMBL" id="MDN4074295.1"/>
    </source>
</evidence>
<dbReference type="EMBL" id="JAUHLN010000002">
    <property type="protein sequence ID" value="MDN4074295.1"/>
    <property type="molecule type" value="Genomic_DNA"/>
</dbReference>
<dbReference type="InterPro" id="IPR008920">
    <property type="entry name" value="TF_FadR/GntR_C"/>
</dbReference>
<dbReference type="InterPro" id="IPR000524">
    <property type="entry name" value="Tscrpt_reg_HTH_GntR"/>
</dbReference>
<dbReference type="CDD" id="cd07377">
    <property type="entry name" value="WHTH_GntR"/>
    <property type="match status" value="1"/>
</dbReference>
<dbReference type="SMART" id="SM00345">
    <property type="entry name" value="HTH_GNTR"/>
    <property type="match status" value="1"/>
</dbReference>
<gene>
    <name evidence="5" type="ORF">QYF49_14980</name>
</gene>
<evidence type="ECO:0000256" key="1">
    <source>
        <dbReference type="ARBA" id="ARBA00023015"/>
    </source>
</evidence>
<dbReference type="RefSeq" id="WP_290400361.1">
    <property type="nucleotide sequence ID" value="NZ_JAUHLN010000002.1"/>
</dbReference>
<evidence type="ECO:0000256" key="3">
    <source>
        <dbReference type="ARBA" id="ARBA00023163"/>
    </source>
</evidence>
<dbReference type="Gene3D" id="1.20.120.530">
    <property type="entry name" value="GntR ligand-binding domain-like"/>
    <property type="match status" value="1"/>
</dbReference>
<dbReference type="PRINTS" id="PR00035">
    <property type="entry name" value="HTHGNTR"/>
</dbReference>
<dbReference type="InterPro" id="IPR000485">
    <property type="entry name" value="AsnC-type_HTH_dom"/>
</dbReference>
<dbReference type="SUPFAM" id="SSF46785">
    <property type="entry name" value="Winged helix' DNA-binding domain"/>
    <property type="match status" value="1"/>
</dbReference>
<organism evidence="5 6">
    <name type="scientific">Fictibacillus terranigra</name>
    <dbReference type="NCBI Taxonomy" id="3058424"/>
    <lineage>
        <taxon>Bacteria</taxon>
        <taxon>Bacillati</taxon>
        <taxon>Bacillota</taxon>
        <taxon>Bacilli</taxon>
        <taxon>Bacillales</taxon>
        <taxon>Fictibacillaceae</taxon>
        <taxon>Fictibacillus</taxon>
    </lineage>
</organism>
<reference evidence="5" key="1">
    <citation type="submission" date="2023-06" db="EMBL/GenBank/DDBJ databases">
        <title>Draft Genome Sequences of Representative Paenibacillus Polymyxa, Bacillus cereus, Fictibacillus sp., and Brevibacillus agri Strains Isolated from Amazonian Dark Earth.</title>
        <authorList>
            <person name="Pellegrinetti T.A."/>
            <person name="Cunha I.C.M."/>
            <person name="Chaves M.G."/>
            <person name="Freitas A.S."/>
            <person name="Silva A.V.R."/>
            <person name="Tsai S.M."/>
            <person name="Mendes L.W."/>
        </authorList>
    </citation>
    <scope>NUCLEOTIDE SEQUENCE</scope>
    <source>
        <strain evidence="5">CENA-BCM004</strain>
    </source>
</reference>
<keyword evidence="3" id="KW-0804">Transcription</keyword>
<keyword evidence="2" id="KW-0238">DNA-binding</keyword>
<proteinExistence type="predicted"/>
<name>A0ABT8E8R9_9BACL</name>
<keyword evidence="6" id="KW-1185">Reference proteome</keyword>
<dbReference type="PRINTS" id="PR00033">
    <property type="entry name" value="HTHASNC"/>
</dbReference>
<dbReference type="PANTHER" id="PTHR43537">
    <property type="entry name" value="TRANSCRIPTIONAL REGULATOR, GNTR FAMILY"/>
    <property type="match status" value="1"/>
</dbReference>
<protein>
    <submittedName>
        <fullName evidence="5">GntR family transcriptional regulator</fullName>
    </submittedName>
</protein>
<dbReference type="InterPro" id="IPR011711">
    <property type="entry name" value="GntR_C"/>
</dbReference>
<dbReference type="Pfam" id="PF07729">
    <property type="entry name" value="FCD"/>
    <property type="match status" value="1"/>
</dbReference>
<dbReference type="InterPro" id="IPR036390">
    <property type="entry name" value="WH_DNA-bd_sf"/>
</dbReference>